<protein>
    <submittedName>
        <fullName evidence="1">Uncharacterized protein</fullName>
    </submittedName>
</protein>
<proteinExistence type="predicted"/>
<dbReference type="GO" id="GO:0007021">
    <property type="term" value="P:tubulin complex assembly"/>
    <property type="evidence" value="ECO:0007669"/>
    <property type="project" value="InterPro"/>
</dbReference>
<sequence>MINNQNLSCLLKDKKFSTVCSYLDTDVRNLDCVIESIEFKSISKLLERMWKTNINLSESLNADFIICCIYSILSNPFDFNSILKEKDTSILLNFCLANINRHEIGKLAISSLVLLNKKTILLRKNDRQYFIKDTPVSQEVAYSFLVQYSKGRVININFKEIDSASDFDFNHTTNNVHTSKDPKDYYFLNLKDSPLVLISKIEILSSQIKHYSIKKKVLEDFTMLLNHQNVSVGWSLANSMASIAKYFETTKFIEELKARCQEIFANESLWINTISILGILTLKGVDVGNVENIVGKALLYDNEFVYRSSLLREHTLFLIWALLKRHLSVSELSSEPPQYSFFDLLVFTYVFDCNYNVRRAAASVISEYIGIFNLENGYLFLKLLDKNYHKRLENADLLLNELAVFYDIGRFKKEHLKSKLGHYSNIVKEAASFLVVKAYDPKEFYSCGESLEERIACFYVLLYSLKQDRETSEMCGILLCKIDDKIYKTRNSEAFIYLYLICLTQVIEKIIRNPILPICKTLWENTRTTLLRQEVILNNLFYLLTKNIFPRETSILCWTLGNEMFNKKLLINLRRNNESFILVNSQQKELPIAKYKQNIANINLDVRIHSYKALKYVENVENFIEEIKKGLDDYTVDRRGDISYKIRLESLYLALHLNIDVEKYIIRYLVDKSKYLRDYCLVLLSYFNVFQVFKPPVVLSKDPKHVHFCRLKENFNKELVEFLEIRNLKPQFSKETLRFLEAFEMEMKKKINSPKMEHAYFESMIAAAETLPEYLKTEFNLGISSTIATSDKGLSDHLSGILKV</sequence>
<dbReference type="Proteomes" id="UP000740883">
    <property type="component" value="Unassembled WGS sequence"/>
</dbReference>
<dbReference type="AlphaFoldDB" id="A0A9P6KYX1"/>
<evidence type="ECO:0000313" key="2">
    <source>
        <dbReference type="Proteomes" id="UP000740883"/>
    </source>
</evidence>
<dbReference type="PANTHER" id="PTHR12658">
    <property type="entry name" value="BETA-TUBULIN COFACTOR D"/>
    <property type="match status" value="1"/>
</dbReference>
<accession>A0A9P6KYX1</accession>
<dbReference type="GO" id="GO:0005096">
    <property type="term" value="F:GTPase activator activity"/>
    <property type="evidence" value="ECO:0007669"/>
    <property type="project" value="InterPro"/>
</dbReference>
<name>A0A9P6KYX1_9MICR</name>
<dbReference type="PANTHER" id="PTHR12658:SF0">
    <property type="entry name" value="TUBULIN-SPECIFIC CHAPERONE D"/>
    <property type="match status" value="1"/>
</dbReference>
<evidence type="ECO:0000313" key="1">
    <source>
        <dbReference type="EMBL" id="KAF9762882.1"/>
    </source>
</evidence>
<dbReference type="GO" id="GO:0000226">
    <property type="term" value="P:microtubule cytoskeleton organization"/>
    <property type="evidence" value="ECO:0007669"/>
    <property type="project" value="TreeGrafter"/>
</dbReference>
<dbReference type="InterPro" id="IPR033162">
    <property type="entry name" value="TBCD"/>
</dbReference>
<dbReference type="GO" id="GO:0048487">
    <property type="term" value="F:beta-tubulin binding"/>
    <property type="evidence" value="ECO:0007669"/>
    <property type="project" value="InterPro"/>
</dbReference>
<keyword evidence="2" id="KW-1185">Reference proteome</keyword>
<gene>
    <name evidence="1" type="ORF">NGRA_1693</name>
</gene>
<comment type="caution">
    <text evidence="1">The sequence shown here is derived from an EMBL/GenBank/DDBJ whole genome shotgun (WGS) entry which is preliminary data.</text>
</comment>
<dbReference type="GO" id="GO:0016328">
    <property type="term" value="C:lateral plasma membrane"/>
    <property type="evidence" value="ECO:0007669"/>
    <property type="project" value="TreeGrafter"/>
</dbReference>
<dbReference type="OrthoDB" id="2191705at2759"/>
<dbReference type="EMBL" id="SBJO01000124">
    <property type="protein sequence ID" value="KAF9762882.1"/>
    <property type="molecule type" value="Genomic_DNA"/>
</dbReference>
<dbReference type="GO" id="GO:0007023">
    <property type="term" value="P:post-chaperonin tubulin folding pathway"/>
    <property type="evidence" value="ECO:0007669"/>
    <property type="project" value="InterPro"/>
</dbReference>
<organism evidence="1 2">
    <name type="scientific">Nosema granulosis</name>
    <dbReference type="NCBI Taxonomy" id="83296"/>
    <lineage>
        <taxon>Eukaryota</taxon>
        <taxon>Fungi</taxon>
        <taxon>Fungi incertae sedis</taxon>
        <taxon>Microsporidia</taxon>
        <taxon>Nosematidae</taxon>
        <taxon>Nosema</taxon>
    </lineage>
</organism>
<reference evidence="1 2" key="1">
    <citation type="journal article" date="2020" name="Genome Biol. Evol.">
        <title>Comparative genomics of strictly vertically transmitted, feminizing microsporidia endosymbionts of amphipod crustaceans.</title>
        <authorList>
            <person name="Cormier A."/>
            <person name="Chebbi M.A."/>
            <person name="Giraud I."/>
            <person name="Wattier R."/>
            <person name="Teixeira M."/>
            <person name="Gilbert C."/>
            <person name="Rigaud T."/>
            <person name="Cordaux R."/>
        </authorList>
    </citation>
    <scope>NUCLEOTIDE SEQUENCE [LARGE SCALE GENOMIC DNA]</scope>
    <source>
        <strain evidence="1 2">Ou3-Ou53</strain>
    </source>
</reference>